<dbReference type="AlphaFoldDB" id="A0A0F9G8W2"/>
<organism evidence="2">
    <name type="scientific">marine sediment metagenome</name>
    <dbReference type="NCBI Taxonomy" id="412755"/>
    <lineage>
        <taxon>unclassified sequences</taxon>
        <taxon>metagenomes</taxon>
        <taxon>ecological metagenomes</taxon>
    </lineage>
</organism>
<evidence type="ECO:0000256" key="1">
    <source>
        <dbReference type="SAM" id="Phobius"/>
    </source>
</evidence>
<evidence type="ECO:0000313" key="2">
    <source>
        <dbReference type="EMBL" id="KKL95294.1"/>
    </source>
</evidence>
<accession>A0A0F9G8W2</accession>
<gene>
    <name evidence="2" type="ORF">LCGC14_1856120</name>
</gene>
<reference evidence="2" key="1">
    <citation type="journal article" date="2015" name="Nature">
        <title>Complex archaea that bridge the gap between prokaryotes and eukaryotes.</title>
        <authorList>
            <person name="Spang A."/>
            <person name="Saw J.H."/>
            <person name="Jorgensen S.L."/>
            <person name="Zaremba-Niedzwiedzka K."/>
            <person name="Martijn J."/>
            <person name="Lind A.E."/>
            <person name="van Eijk R."/>
            <person name="Schleper C."/>
            <person name="Guy L."/>
            <person name="Ettema T.J."/>
        </authorList>
    </citation>
    <scope>NUCLEOTIDE SEQUENCE</scope>
</reference>
<sequence length="131" mass="14174">MNRLSQVTVPAQDLKARREIVSNQPSVYTAPTTSQLAAVLSATTVDVVYAQKGNVAFLTARAREPVMQKNLQSSVHVGTLFTSSLSVRIREPVRTLSLPPSLLSLWRHGCLFVVAVINTGLAITLSLGGWM</sequence>
<name>A0A0F9G8W2_9ZZZZ</name>
<keyword evidence="1" id="KW-0472">Membrane</keyword>
<feature type="transmembrane region" description="Helical" evidence="1">
    <location>
        <begin position="110"/>
        <end position="130"/>
    </location>
</feature>
<feature type="non-terminal residue" evidence="2">
    <location>
        <position position="131"/>
    </location>
</feature>
<dbReference type="EMBL" id="LAZR01018712">
    <property type="protein sequence ID" value="KKL95294.1"/>
    <property type="molecule type" value="Genomic_DNA"/>
</dbReference>
<proteinExistence type="predicted"/>
<protein>
    <submittedName>
        <fullName evidence="2">Uncharacterized protein</fullName>
    </submittedName>
</protein>
<keyword evidence="1" id="KW-1133">Transmembrane helix</keyword>
<comment type="caution">
    <text evidence="2">The sequence shown here is derived from an EMBL/GenBank/DDBJ whole genome shotgun (WGS) entry which is preliminary data.</text>
</comment>
<keyword evidence="1" id="KW-0812">Transmembrane</keyword>